<dbReference type="InterPro" id="IPR039859">
    <property type="entry name" value="PFA4/ZDH16/20/ERF2-like"/>
</dbReference>
<keyword evidence="5 7" id="KW-0472">Membrane</keyword>
<dbReference type="GO" id="GO:0005794">
    <property type="term" value="C:Golgi apparatus"/>
    <property type="evidence" value="ECO:0007669"/>
    <property type="project" value="TreeGrafter"/>
</dbReference>
<dbReference type="GO" id="GO:0005783">
    <property type="term" value="C:endoplasmic reticulum"/>
    <property type="evidence" value="ECO:0007669"/>
    <property type="project" value="TreeGrafter"/>
</dbReference>
<dbReference type="GO" id="GO:0019706">
    <property type="term" value="F:protein-cysteine S-palmitoyltransferase activity"/>
    <property type="evidence" value="ECO:0007669"/>
    <property type="project" value="UniProtKB-EC"/>
</dbReference>
<dbReference type="GO" id="GO:0016020">
    <property type="term" value="C:membrane"/>
    <property type="evidence" value="ECO:0007669"/>
    <property type="project" value="UniProtKB-SubCell"/>
</dbReference>
<comment type="caution">
    <text evidence="9">The sequence shown here is derived from an EMBL/GenBank/DDBJ whole genome shotgun (WGS) entry which is preliminary data.</text>
</comment>
<organism evidence="9 10">
    <name type="scientific">Tritrichomonas foetus</name>
    <dbReference type="NCBI Taxonomy" id="1144522"/>
    <lineage>
        <taxon>Eukaryota</taxon>
        <taxon>Metamonada</taxon>
        <taxon>Parabasalia</taxon>
        <taxon>Tritrichomonadida</taxon>
        <taxon>Tritrichomonadidae</taxon>
        <taxon>Tritrichomonas</taxon>
    </lineage>
</organism>
<evidence type="ECO:0000313" key="10">
    <source>
        <dbReference type="Proteomes" id="UP000179807"/>
    </source>
</evidence>
<dbReference type="EMBL" id="MLAK01001359">
    <property type="protein sequence ID" value="OHS93967.1"/>
    <property type="molecule type" value="Genomic_DNA"/>
</dbReference>
<dbReference type="InterPro" id="IPR001594">
    <property type="entry name" value="Palmitoyltrfase_DHHC"/>
</dbReference>
<dbReference type="EC" id="2.3.1.225" evidence="7"/>
<dbReference type="OrthoDB" id="6781668at2759"/>
<feature type="transmembrane region" description="Helical" evidence="7">
    <location>
        <begin position="231"/>
        <end position="253"/>
    </location>
</feature>
<keyword evidence="2 7" id="KW-0808">Transferase</keyword>
<feature type="transmembrane region" description="Helical" evidence="7">
    <location>
        <begin position="72"/>
        <end position="92"/>
    </location>
</feature>
<feature type="transmembrane region" description="Helical" evidence="7">
    <location>
        <begin position="198"/>
        <end position="219"/>
    </location>
</feature>
<evidence type="ECO:0000256" key="5">
    <source>
        <dbReference type="ARBA" id="ARBA00023136"/>
    </source>
</evidence>
<evidence type="ECO:0000256" key="3">
    <source>
        <dbReference type="ARBA" id="ARBA00022692"/>
    </source>
</evidence>
<dbReference type="PANTHER" id="PTHR22883:SF147">
    <property type="entry name" value="PALMITOYLTRANSFERASE"/>
    <property type="match status" value="1"/>
</dbReference>
<dbReference type="GeneID" id="94830739"/>
<dbReference type="PROSITE" id="PS50216">
    <property type="entry name" value="DHHC"/>
    <property type="match status" value="1"/>
</dbReference>
<keyword evidence="6 7" id="KW-0012">Acyltransferase</keyword>
<feature type="domain" description="Palmitoyltransferase DHHC" evidence="8">
    <location>
        <begin position="159"/>
        <end position="272"/>
    </location>
</feature>
<comment type="domain">
    <text evidence="7">The DHHC domain is required for palmitoyltransferase activity.</text>
</comment>
<comment type="subcellular location">
    <subcellularLocation>
        <location evidence="1">Membrane</location>
        <topology evidence="1">Multi-pass membrane protein</topology>
    </subcellularLocation>
</comment>
<keyword evidence="4 7" id="KW-1133">Transmembrane helix</keyword>
<comment type="catalytic activity">
    <reaction evidence="7">
        <text>L-cysteinyl-[protein] + hexadecanoyl-CoA = S-hexadecanoyl-L-cysteinyl-[protein] + CoA</text>
        <dbReference type="Rhea" id="RHEA:36683"/>
        <dbReference type="Rhea" id="RHEA-COMP:10131"/>
        <dbReference type="Rhea" id="RHEA-COMP:11032"/>
        <dbReference type="ChEBI" id="CHEBI:29950"/>
        <dbReference type="ChEBI" id="CHEBI:57287"/>
        <dbReference type="ChEBI" id="CHEBI:57379"/>
        <dbReference type="ChEBI" id="CHEBI:74151"/>
        <dbReference type="EC" id="2.3.1.225"/>
    </reaction>
</comment>
<dbReference type="PANTHER" id="PTHR22883">
    <property type="entry name" value="ZINC FINGER DHHC DOMAIN CONTAINING PROTEIN"/>
    <property type="match status" value="1"/>
</dbReference>
<dbReference type="Pfam" id="PF01529">
    <property type="entry name" value="DHHC"/>
    <property type="match status" value="1"/>
</dbReference>
<evidence type="ECO:0000259" key="8">
    <source>
        <dbReference type="Pfam" id="PF01529"/>
    </source>
</evidence>
<evidence type="ECO:0000256" key="6">
    <source>
        <dbReference type="ARBA" id="ARBA00023315"/>
    </source>
</evidence>
<sequence length="343" mass="40050">MKEDYTFQLTKDDNIDSQNTLNYLNNQEDIPEGTKWEVCCRCFGDLFSPFIKIKTDKSERCFWGYIEFDPCMPIFVSFLLIFVHAAFFIFPFQFIKSKMVCFLTVTIFLSLFLWSYFFAACSDPGFLPYNWVQTKKFKYSWKEQLTGLAINNEQIEYARLHRPSFASFSKSAGRFVIRADHICGWINNWVGKRNHKHFLLMNFWGFIFCFNLFGWTMVGSDSILSRGPFSAMLQFMVIGLEVIFGASLTFVFFDSIHDLVVDVTRIKKWKNQNNNKNGDELKHLIEDENGEKYEKYKIGCMNSMREVCGEGSFLCWILPIEAFGDDLSINEDDFPVQASSATY</sequence>
<keyword evidence="3 7" id="KW-0812">Transmembrane</keyword>
<evidence type="ECO:0000256" key="4">
    <source>
        <dbReference type="ARBA" id="ARBA00022989"/>
    </source>
</evidence>
<proteinExistence type="inferred from homology"/>
<dbReference type="GO" id="GO:0006612">
    <property type="term" value="P:protein targeting to membrane"/>
    <property type="evidence" value="ECO:0007669"/>
    <property type="project" value="TreeGrafter"/>
</dbReference>
<keyword evidence="10" id="KW-1185">Reference proteome</keyword>
<dbReference type="Proteomes" id="UP000179807">
    <property type="component" value="Unassembled WGS sequence"/>
</dbReference>
<evidence type="ECO:0000256" key="7">
    <source>
        <dbReference type="RuleBase" id="RU079119"/>
    </source>
</evidence>
<accession>A0A1J4J6Z4</accession>
<dbReference type="RefSeq" id="XP_068347104.1">
    <property type="nucleotide sequence ID" value="XM_068496035.1"/>
</dbReference>
<name>A0A1J4J6Z4_9EUKA</name>
<comment type="similarity">
    <text evidence="7">Belongs to the DHHC palmitoyltransferase family.</text>
</comment>
<dbReference type="VEuPathDB" id="TrichDB:TRFO_11438"/>
<protein>
    <recommendedName>
        <fullName evidence="7">Palmitoyltransferase</fullName>
        <ecNumber evidence="7">2.3.1.225</ecNumber>
    </recommendedName>
</protein>
<gene>
    <name evidence="9" type="ORF">TRFO_11438</name>
</gene>
<evidence type="ECO:0000256" key="1">
    <source>
        <dbReference type="ARBA" id="ARBA00004141"/>
    </source>
</evidence>
<evidence type="ECO:0000256" key="2">
    <source>
        <dbReference type="ARBA" id="ARBA00022679"/>
    </source>
</evidence>
<dbReference type="AlphaFoldDB" id="A0A1J4J6Z4"/>
<evidence type="ECO:0000313" key="9">
    <source>
        <dbReference type="EMBL" id="OHS93967.1"/>
    </source>
</evidence>
<reference evidence="9" key="1">
    <citation type="submission" date="2016-10" db="EMBL/GenBank/DDBJ databases">
        <authorList>
            <person name="Benchimol M."/>
            <person name="Almeida L.G."/>
            <person name="Vasconcelos A.T."/>
            <person name="Perreira-Neves A."/>
            <person name="Rosa I.A."/>
            <person name="Tasca T."/>
            <person name="Bogo M.R."/>
            <person name="de Souza W."/>
        </authorList>
    </citation>
    <scope>NUCLEOTIDE SEQUENCE [LARGE SCALE GENOMIC DNA]</scope>
    <source>
        <strain evidence="9">K</strain>
    </source>
</reference>